<keyword evidence="8" id="KW-1133">Transmembrane helix</keyword>
<dbReference type="InterPro" id="IPR000873">
    <property type="entry name" value="AMP-dep_synth/lig_dom"/>
</dbReference>
<dbReference type="PANTHER" id="PTHR43107">
    <property type="entry name" value="LONG-CHAIN FATTY ACID TRANSPORT PROTEIN"/>
    <property type="match status" value="1"/>
</dbReference>
<keyword evidence="8" id="KW-0472">Membrane</keyword>
<comment type="caution">
    <text evidence="11">The sequence shown here is derived from an EMBL/GenBank/DDBJ whole genome shotgun (WGS) entry which is preliminary data.</text>
</comment>
<comment type="catalytic activity">
    <reaction evidence="5">
        <text>a very long-chain fatty acid + ATP + CoA = a very long-chain fatty acyl-CoA + AMP + diphosphate</text>
        <dbReference type="Rhea" id="RHEA:54536"/>
        <dbReference type="ChEBI" id="CHEBI:30616"/>
        <dbReference type="ChEBI" id="CHEBI:33019"/>
        <dbReference type="ChEBI" id="CHEBI:57287"/>
        <dbReference type="ChEBI" id="CHEBI:58950"/>
        <dbReference type="ChEBI" id="CHEBI:138261"/>
        <dbReference type="ChEBI" id="CHEBI:456215"/>
    </reaction>
    <physiologicalReaction direction="left-to-right" evidence="5">
        <dbReference type="Rhea" id="RHEA:54537"/>
    </physiologicalReaction>
</comment>
<keyword evidence="3" id="KW-0547">Nucleotide-binding</keyword>
<evidence type="ECO:0000256" key="5">
    <source>
        <dbReference type="ARBA" id="ARBA00036527"/>
    </source>
</evidence>
<feature type="domain" description="AMP-binding enzyme C-terminal" evidence="10">
    <location>
        <begin position="507"/>
        <end position="585"/>
    </location>
</feature>
<dbReference type="Gene3D" id="3.40.50.12780">
    <property type="entry name" value="N-terminal domain of ligase-like"/>
    <property type="match status" value="1"/>
</dbReference>
<evidence type="ECO:0000259" key="10">
    <source>
        <dbReference type="Pfam" id="PF13193"/>
    </source>
</evidence>
<evidence type="ECO:0000256" key="4">
    <source>
        <dbReference type="ARBA" id="ARBA00022840"/>
    </source>
</evidence>
<dbReference type="Pfam" id="PF13193">
    <property type="entry name" value="AMP-binding_C"/>
    <property type="match status" value="1"/>
</dbReference>
<dbReference type="EMBL" id="JAVFWL010000006">
    <property type="protein sequence ID" value="KAK6766608.1"/>
    <property type="molecule type" value="Genomic_DNA"/>
</dbReference>
<comment type="similarity">
    <text evidence="1">Belongs to the ATP-dependent AMP-binding enzyme family.</text>
</comment>
<evidence type="ECO:0000259" key="9">
    <source>
        <dbReference type="Pfam" id="PF00501"/>
    </source>
</evidence>
<dbReference type="PANTHER" id="PTHR43107:SF15">
    <property type="entry name" value="FATTY ACID TRANSPORT PROTEIN 3, ISOFORM A"/>
    <property type="match status" value="1"/>
</dbReference>
<comment type="catalytic activity">
    <reaction evidence="7">
        <text>tetracosanoate + ATP + CoA = tetracosanoyl-CoA + AMP + diphosphate</text>
        <dbReference type="Rhea" id="RHEA:33639"/>
        <dbReference type="ChEBI" id="CHEBI:30616"/>
        <dbReference type="ChEBI" id="CHEBI:31014"/>
        <dbReference type="ChEBI" id="CHEBI:33019"/>
        <dbReference type="ChEBI" id="CHEBI:57287"/>
        <dbReference type="ChEBI" id="CHEBI:65052"/>
        <dbReference type="ChEBI" id="CHEBI:456215"/>
    </reaction>
    <physiologicalReaction direction="left-to-right" evidence="7">
        <dbReference type="Rhea" id="RHEA:33640"/>
    </physiologicalReaction>
</comment>
<dbReference type="PROSITE" id="PS00455">
    <property type="entry name" value="AMP_BINDING"/>
    <property type="match status" value="1"/>
</dbReference>
<proteinExistence type="inferred from homology"/>
<dbReference type="Gene3D" id="3.30.300.30">
    <property type="match status" value="1"/>
</dbReference>
<keyword evidence="12" id="KW-1185">Reference proteome</keyword>
<dbReference type="InterPro" id="IPR045851">
    <property type="entry name" value="AMP-bd_C_sf"/>
</dbReference>
<dbReference type="SUPFAM" id="SSF56801">
    <property type="entry name" value="Acetyl-CoA synthetase-like"/>
    <property type="match status" value="1"/>
</dbReference>
<evidence type="ECO:0000256" key="6">
    <source>
        <dbReference type="ARBA" id="ARBA00041297"/>
    </source>
</evidence>
<feature type="transmembrane region" description="Helical" evidence="8">
    <location>
        <begin position="6"/>
        <end position="27"/>
    </location>
</feature>
<keyword evidence="4" id="KW-0067">ATP-binding</keyword>
<evidence type="ECO:0000256" key="8">
    <source>
        <dbReference type="SAM" id="Phobius"/>
    </source>
</evidence>
<gene>
    <name evidence="11" type="primary">Necator_chrX.g26262</name>
    <name evidence="11" type="ORF">RB195_026096</name>
</gene>
<evidence type="ECO:0000256" key="2">
    <source>
        <dbReference type="ARBA" id="ARBA00022598"/>
    </source>
</evidence>
<evidence type="ECO:0000256" key="1">
    <source>
        <dbReference type="ARBA" id="ARBA00006432"/>
    </source>
</evidence>
<keyword evidence="2" id="KW-0436">Ligase</keyword>
<evidence type="ECO:0000313" key="12">
    <source>
        <dbReference type="Proteomes" id="UP001303046"/>
    </source>
</evidence>
<keyword evidence="8" id="KW-0812">Transmembrane</keyword>
<feature type="domain" description="AMP-dependent synthetase/ligase" evidence="9">
    <location>
        <begin position="74"/>
        <end position="392"/>
    </location>
</feature>
<evidence type="ECO:0000313" key="11">
    <source>
        <dbReference type="EMBL" id="KAK6766608.1"/>
    </source>
</evidence>
<evidence type="ECO:0000256" key="3">
    <source>
        <dbReference type="ARBA" id="ARBA00022741"/>
    </source>
</evidence>
<accession>A0ABR1EVK9</accession>
<organism evidence="11 12">
    <name type="scientific">Necator americanus</name>
    <name type="common">Human hookworm</name>
    <dbReference type="NCBI Taxonomy" id="51031"/>
    <lineage>
        <taxon>Eukaryota</taxon>
        <taxon>Metazoa</taxon>
        <taxon>Ecdysozoa</taxon>
        <taxon>Nematoda</taxon>
        <taxon>Chromadorea</taxon>
        <taxon>Rhabditida</taxon>
        <taxon>Rhabditina</taxon>
        <taxon>Rhabditomorpha</taxon>
        <taxon>Strongyloidea</taxon>
        <taxon>Ancylostomatidae</taxon>
        <taxon>Bunostominae</taxon>
        <taxon>Necator</taxon>
    </lineage>
</organism>
<dbReference type="InterPro" id="IPR025110">
    <property type="entry name" value="AMP-bd_C"/>
</dbReference>
<protein>
    <recommendedName>
        <fullName evidence="6">Long-chain-fatty-acid--CoA ligase</fullName>
    </recommendedName>
</protein>
<dbReference type="InterPro" id="IPR042099">
    <property type="entry name" value="ANL_N_sf"/>
</dbReference>
<sequence length="632" mass="70752">MSTWLLIILIALIILLFISIILLCIVLPRKSGYLKRLSQTKSRDIRGLIILIRMRYRCSRAFSRNRGIQMMFLDTVRKNPNKEAIYDMVLGKSFTFTELDELACRYGHMLQASSICMENGAHFVAAWLACAKIGVISAWINTNLQGESLQHSIKISKASIVLCSAPYQQKIVDAIEVKGVQSTRPLIFSGGTPIKQNVKSIDSLLQQQPITQPNILKQATFQDPLCYIFTSGTTGMPKPAVIKHFRFFYIATSGECAFGIKPQTDRIYICLPLYHTSAGVLGIGQTILHGATCVIRGKFSARNFWKDCVIYKCTVSQYIGELLRYLLLTEKSPYEENHNVRLLIGNGLRPAIWSQFQERFKVKRIAEFYGSTEGTSNLINIDGKEGSCGFMTIIGIAAPIYPIRLFKVNEATGELIRDHRGYCIPICPGESGILACTIRKNNPLYHFEGYVDDAETQKKVIQEPLPGSDPVFLSGDILYWDKLGYFYFKDRIGDTFRWKGENVSTTQVEAVLQGLAGVQECTVYGVEIPGCEGRAGMAAVTQSPSVNTRILLTILYQRFTKTLPPYAVPCFVRITEDIDKTATFKMKKSALQSLGISANSGSTVYFLDHANKTYTELTESIITELHNGRLNL</sequence>
<dbReference type="Pfam" id="PF00501">
    <property type="entry name" value="AMP-binding"/>
    <property type="match status" value="1"/>
</dbReference>
<reference evidence="11 12" key="1">
    <citation type="submission" date="2023-08" db="EMBL/GenBank/DDBJ databases">
        <title>A Necator americanus chromosomal reference genome.</title>
        <authorList>
            <person name="Ilik V."/>
            <person name="Petrzelkova K.J."/>
            <person name="Pardy F."/>
            <person name="Fuh T."/>
            <person name="Niatou-Singa F.S."/>
            <person name="Gouil Q."/>
            <person name="Baker L."/>
            <person name="Ritchie M.E."/>
            <person name="Jex A.R."/>
            <person name="Gazzola D."/>
            <person name="Li H."/>
            <person name="Toshio Fujiwara R."/>
            <person name="Zhan B."/>
            <person name="Aroian R.V."/>
            <person name="Pafco B."/>
            <person name="Schwarz E.M."/>
        </authorList>
    </citation>
    <scope>NUCLEOTIDE SEQUENCE [LARGE SCALE GENOMIC DNA]</scope>
    <source>
        <strain evidence="11 12">Aroian</strain>
        <tissue evidence="11">Whole animal</tissue>
    </source>
</reference>
<name>A0ABR1EVK9_NECAM</name>
<evidence type="ECO:0000256" key="7">
    <source>
        <dbReference type="ARBA" id="ARBA00048666"/>
    </source>
</evidence>
<dbReference type="Proteomes" id="UP001303046">
    <property type="component" value="Unassembled WGS sequence"/>
</dbReference>
<dbReference type="InterPro" id="IPR020845">
    <property type="entry name" value="AMP-binding_CS"/>
</dbReference>